<keyword evidence="2" id="KW-0067">ATP-binding</keyword>
<feature type="compositionally biased region" description="Basic and acidic residues" evidence="1">
    <location>
        <begin position="130"/>
        <end position="146"/>
    </location>
</feature>
<evidence type="ECO:0000256" key="1">
    <source>
        <dbReference type="SAM" id="MobiDB-lite"/>
    </source>
</evidence>
<dbReference type="Proteomes" id="UP000215185">
    <property type="component" value="Chromosome 1"/>
</dbReference>
<accession>A0A239SWX1</accession>
<keyword evidence="3" id="KW-1185">Reference proteome</keyword>
<proteinExistence type="predicted"/>
<dbReference type="OrthoDB" id="2235632at2"/>
<keyword evidence="2" id="KW-0547">Nucleotide-binding</keyword>
<dbReference type="RefSeq" id="WP_040834529.1">
    <property type="nucleotide sequence ID" value="NZ_LT906439.1"/>
</dbReference>
<dbReference type="STRING" id="1123308.GCA_000380085_00709"/>
<name>A0A239SWX1_9STRE</name>
<feature type="region of interest" description="Disordered" evidence="1">
    <location>
        <begin position="108"/>
        <end position="146"/>
    </location>
</feature>
<dbReference type="EMBL" id="LT906439">
    <property type="protein sequence ID" value="SNU89093.1"/>
    <property type="molecule type" value="Genomic_DNA"/>
</dbReference>
<organism evidence="2 3">
    <name type="scientific">Streptococcus merionis</name>
    <dbReference type="NCBI Taxonomy" id="400065"/>
    <lineage>
        <taxon>Bacteria</taxon>
        <taxon>Bacillati</taxon>
        <taxon>Bacillota</taxon>
        <taxon>Bacilli</taxon>
        <taxon>Lactobacillales</taxon>
        <taxon>Streptococcaceae</taxon>
        <taxon>Streptococcus</taxon>
    </lineage>
</organism>
<sequence length="228" mass="26537">MREQFPLVGDDETIIAQPPIMELYDDRDLISNIQGPYEEPVFVGEAEKVQLSDYDKTSLTIPTKVSNQDSPYDNLKSSTVSQTTAKSVKPENFAKGIRREQISYTQAAREQARADLRQKRSAPYLNFDKPGFKSKELPKPKPTQRELDKEQMDDLMRAASRLHQSSYILADINPEVQLELPLEIERSKKNTYDFLKTSQVYNYQENRQKKEKKVAQELNLTRFEQWKK</sequence>
<reference evidence="2 3" key="1">
    <citation type="submission" date="2017-06" db="EMBL/GenBank/DDBJ databases">
        <authorList>
            <consortium name="Pathogen Informatics"/>
        </authorList>
    </citation>
    <scope>NUCLEOTIDE SEQUENCE [LARGE SCALE GENOMIC DNA]</scope>
    <source>
        <strain evidence="2 3">NCTC13788</strain>
    </source>
</reference>
<feature type="compositionally biased region" description="Polar residues" evidence="1">
    <location>
        <begin position="63"/>
        <end position="86"/>
    </location>
</feature>
<feature type="region of interest" description="Disordered" evidence="1">
    <location>
        <begin position="63"/>
        <end position="87"/>
    </location>
</feature>
<evidence type="ECO:0000313" key="3">
    <source>
        <dbReference type="Proteomes" id="UP000215185"/>
    </source>
</evidence>
<dbReference type="AlphaFoldDB" id="A0A239SWX1"/>
<protein>
    <submittedName>
        <fullName evidence="2">ATP-binding protein</fullName>
    </submittedName>
</protein>
<gene>
    <name evidence="2" type="ORF">SAMEA4412692_01345</name>
</gene>
<dbReference type="KEGG" id="smen:SAMEA4412692_1345"/>
<evidence type="ECO:0000313" key="2">
    <source>
        <dbReference type="EMBL" id="SNU89093.1"/>
    </source>
</evidence>
<dbReference type="GO" id="GO:0005524">
    <property type="term" value="F:ATP binding"/>
    <property type="evidence" value="ECO:0007669"/>
    <property type="project" value="UniProtKB-KW"/>
</dbReference>